<comment type="subcellular location">
    <subcellularLocation>
        <location evidence="1 5">Membrane</location>
        <topology evidence="1 5">Multi-pass membrane protein</topology>
    </subcellularLocation>
</comment>
<feature type="transmembrane region" description="Helical" evidence="6">
    <location>
        <begin position="186"/>
        <end position="202"/>
    </location>
</feature>
<keyword evidence="3 6" id="KW-1133">Transmembrane helix</keyword>
<name>A0A1G1Y2P0_9BACT</name>
<protein>
    <recommendedName>
        <fullName evidence="7">Membrane insertase YidC/Oxa/ALB C-terminal domain-containing protein</fullName>
    </recommendedName>
</protein>
<gene>
    <name evidence="8" type="ORF">A2840_02895</name>
</gene>
<feature type="transmembrane region" description="Helical" evidence="6">
    <location>
        <begin position="97"/>
        <end position="118"/>
    </location>
</feature>
<feature type="transmembrane region" description="Helical" evidence="6">
    <location>
        <begin position="155"/>
        <end position="174"/>
    </location>
</feature>
<evidence type="ECO:0000256" key="6">
    <source>
        <dbReference type="SAM" id="Phobius"/>
    </source>
</evidence>
<dbReference type="EMBL" id="MHIG01000031">
    <property type="protein sequence ID" value="OGY46605.1"/>
    <property type="molecule type" value="Genomic_DNA"/>
</dbReference>
<proteinExistence type="inferred from homology"/>
<dbReference type="PANTHER" id="PTHR12428:SF65">
    <property type="entry name" value="CYTOCHROME C OXIDASE ASSEMBLY PROTEIN COX18, MITOCHONDRIAL"/>
    <property type="match status" value="1"/>
</dbReference>
<sequence>MEILTVFWNQYLYVPLFNFLVWLYQTYGFYNLGLAVIILTILLRIALLPFTILAERGKIISQELTIKVKEIERDFASDPVKKKIAIRKFLKKKRVRPWAKAIVLGIQGVTLVLLYQVFVGGISTEEKLHLLYPSVPRPDFINTSFLWADIAKPELVLPAIVAGYIFAEIFILQLNRREELTRREQIYSMLFPAFSFLILAFLPSVKSIFILTSLVFSSIISTITWTIKQGLKQAKKKPDHPDPLAGPIR</sequence>
<comment type="caution">
    <text evidence="8">The sequence shown here is derived from an EMBL/GenBank/DDBJ whole genome shotgun (WGS) entry which is preliminary data.</text>
</comment>
<dbReference type="Proteomes" id="UP000178385">
    <property type="component" value="Unassembled WGS sequence"/>
</dbReference>
<evidence type="ECO:0000256" key="2">
    <source>
        <dbReference type="ARBA" id="ARBA00022692"/>
    </source>
</evidence>
<feature type="transmembrane region" description="Helical" evidence="6">
    <location>
        <begin position="30"/>
        <end position="54"/>
    </location>
</feature>
<feature type="transmembrane region" description="Helical" evidence="6">
    <location>
        <begin position="208"/>
        <end position="227"/>
    </location>
</feature>
<feature type="domain" description="Membrane insertase YidC/Oxa/ALB C-terminal" evidence="7">
    <location>
        <begin position="33"/>
        <end position="222"/>
    </location>
</feature>
<accession>A0A1G1Y2P0</accession>
<keyword evidence="4 6" id="KW-0472">Membrane</keyword>
<keyword evidence="2 5" id="KW-0812">Transmembrane</keyword>
<evidence type="ECO:0000256" key="1">
    <source>
        <dbReference type="ARBA" id="ARBA00004141"/>
    </source>
</evidence>
<reference evidence="8 9" key="1">
    <citation type="journal article" date="2016" name="Nat. Commun.">
        <title>Thousands of microbial genomes shed light on interconnected biogeochemical processes in an aquifer system.</title>
        <authorList>
            <person name="Anantharaman K."/>
            <person name="Brown C.T."/>
            <person name="Hug L.A."/>
            <person name="Sharon I."/>
            <person name="Castelle C.J."/>
            <person name="Probst A.J."/>
            <person name="Thomas B.C."/>
            <person name="Singh A."/>
            <person name="Wilkins M.J."/>
            <person name="Karaoz U."/>
            <person name="Brodie E.L."/>
            <person name="Williams K.H."/>
            <person name="Hubbard S.S."/>
            <person name="Banfield J.F."/>
        </authorList>
    </citation>
    <scope>NUCLEOTIDE SEQUENCE [LARGE SCALE GENOMIC DNA]</scope>
</reference>
<organism evidence="8 9">
    <name type="scientific">Candidatus Buchananbacteria bacterium RIFCSPHIGHO2_01_FULL_47_11b</name>
    <dbReference type="NCBI Taxonomy" id="1797537"/>
    <lineage>
        <taxon>Bacteria</taxon>
        <taxon>Candidatus Buchananiibacteriota</taxon>
    </lineage>
</organism>
<evidence type="ECO:0000313" key="9">
    <source>
        <dbReference type="Proteomes" id="UP000178385"/>
    </source>
</evidence>
<dbReference type="Pfam" id="PF02096">
    <property type="entry name" value="60KD_IMP"/>
    <property type="match status" value="1"/>
</dbReference>
<evidence type="ECO:0000256" key="5">
    <source>
        <dbReference type="RuleBase" id="RU003945"/>
    </source>
</evidence>
<evidence type="ECO:0000256" key="4">
    <source>
        <dbReference type="ARBA" id="ARBA00023136"/>
    </source>
</evidence>
<comment type="similarity">
    <text evidence="5">Belongs to the OXA1/ALB3/YidC family.</text>
</comment>
<dbReference type="GO" id="GO:0051205">
    <property type="term" value="P:protein insertion into membrane"/>
    <property type="evidence" value="ECO:0007669"/>
    <property type="project" value="TreeGrafter"/>
</dbReference>
<evidence type="ECO:0000259" key="7">
    <source>
        <dbReference type="Pfam" id="PF02096"/>
    </source>
</evidence>
<dbReference type="GO" id="GO:0032977">
    <property type="term" value="F:membrane insertase activity"/>
    <property type="evidence" value="ECO:0007669"/>
    <property type="project" value="InterPro"/>
</dbReference>
<dbReference type="PANTHER" id="PTHR12428">
    <property type="entry name" value="OXA1"/>
    <property type="match status" value="1"/>
</dbReference>
<dbReference type="InterPro" id="IPR001708">
    <property type="entry name" value="YidC/ALB3/OXA1/COX18"/>
</dbReference>
<evidence type="ECO:0000313" key="8">
    <source>
        <dbReference type="EMBL" id="OGY46605.1"/>
    </source>
</evidence>
<dbReference type="GO" id="GO:0005886">
    <property type="term" value="C:plasma membrane"/>
    <property type="evidence" value="ECO:0007669"/>
    <property type="project" value="TreeGrafter"/>
</dbReference>
<dbReference type="AlphaFoldDB" id="A0A1G1Y2P0"/>
<dbReference type="InterPro" id="IPR028055">
    <property type="entry name" value="YidC/Oxa/ALB_C"/>
</dbReference>
<evidence type="ECO:0000256" key="3">
    <source>
        <dbReference type="ARBA" id="ARBA00022989"/>
    </source>
</evidence>